<keyword evidence="4" id="KW-1185">Reference proteome</keyword>
<dbReference type="Proteomes" id="UP001157034">
    <property type="component" value="Unassembled WGS sequence"/>
</dbReference>
<comment type="caution">
    <text evidence="3">The sequence shown here is derived from an EMBL/GenBank/DDBJ whole genome shotgun (WGS) entry which is preliminary data.</text>
</comment>
<gene>
    <name evidence="3" type="ORF">GCM10025881_01410</name>
</gene>
<dbReference type="Gene3D" id="2.60.40.10">
    <property type="entry name" value="Immunoglobulins"/>
    <property type="match status" value="2"/>
</dbReference>
<protein>
    <recommendedName>
        <fullName evidence="2">DUF7507 domain-containing protein</fullName>
    </recommendedName>
</protein>
<dbReference type="Pfam" id="PF24346">
    <property type="entry name" value="DUF7507"/>
    <property type="match status" value="2"/>
</dbReference>
<evidence type="ECO:0000259" key="2">
    <source>
        <dbReference type="Pfam" id="PF24346"/>
    </source>
</evidence>
<feature type="compositionally biased region" description="Basic residues" evidence="1">
    <location>
        <begin position="214"/>
        <end position="228"/>
    </location>
</feature>
<proteinExistence type="predicted"/>
<evidence type="ECO:0000313" key="3">
    <source>
        <dbReference type="EMBL" id="GMA93317.1"/>
    </source>
</evidence>
<reference evidence="4" key="1">
    <citation type="journal article" date="2019" name="Int. J. Syst. Evol. Microbiol.">
        <title>The Global Catalogue of Microorganisms (GCM) 10K type strain sequencing project: providing services to taxonomists for standard genome sequencing and annotation.</title>
        <authorList>
            <consortium name="The Broad Institute Genomics Platform"/>
            <consortium name="The Broad Institute Genome Sequencing Center for Infectious Disease"/>
            <person name="Wu L."/>
            <person name="Ma J."/>
        </authorList>
    </citation>
    <scope>NUCLEOTIDE SEQUENCE [LARGE SCALE GENOMIC DNA]</scope>
    <source>
        <strain evidence="4">NBRC 108894</strain>
    </source>
</reference>
<dbReference type="InterPro" id="IPR055354">
    <property type="entry name" value="DUF7507"/>
</dbReference>
<feature type="domain" description="DUF7507" evidence="2">
    <location>
        <begin position="2"/>
        <end position="101"/>
    </location>
</feature>
<feature type="domain" description="DUF7507" evidence="2">
    <location>
        <begin position="117"/>
        <end position="216"/>
    </location>
</feature>
<evidence type="ECO:0000256" key="1">
    <source>
        <dbReference type="SAM" id="MobiDB-lite"/>
    </source>
</evidence>
<sequence length="228" mass="23294">MKSATPDDPASYTLNRVIDYSFVVTNTGDEPLTDVDVAETAFNGTGPAPQPSCPGGILAPQQQVTCTATYTLTQPDVDRGHLDNTAVASGTGQISGGEVTSDPGSVTIPGDPDAVGSISLAKTATPSTATAAGDTVTFSFAITNTGPLTLHDPQVVESSFSGSGAVSALSCPPELATLIPGETRTCTATYRLTQADVDAGGVTNRAVARALSPRTRRSSRARRRPPSQ</sequence>
<dbReference type="RefSeq" id="WP_284252063.1">
    <property type="nucleotide sequence ID" value="NZ_BSVB01000001.1"/>
</dbReference>
<dbReference type="InterPro" id="IPR013783">
    <property type="entry name" value="Ig-like_fold"/>
</dbReference>
<organism evidence="3 4">
    <name type="scientific">Pseudolysinimonas kribbensis</name>
    <dbReference type="NCBI Taxonomy" id="433641"/>
    <lineage>
        <taxon>Bacteria</taxon>
        <taxon>Bacillati</taxon>
        <taxon>Actinomycetota</taxon>
        <taxon>Actinomycetes</taxon>
        <taxon>Micrococcales</taxon>
        <taxon>Microbacteriaceae</taxon>
        <taxon>Pseudolysinimonas</taxon>
    </lineage>
</organism>
<feature type="region of interest" description="Disordered" evidence="1">
    <location>
        <begin position="206"/>
        <end position="228"/>
    </location>
</feature>
<accession>A0ABQ6K352</accession>
<name>A0ABQ6K352_9MICO</name>
<evidence type="ECO:0000313" key="4">
    <source>
        <dbReference type="Proteomes" id="UP001157034"/>
    </source>
</evidence>
<dbReference type="EMBL" id="BSVB01000001">
    <property type="protein sequence ID" value="GMA93317.1"/>
    <property type="molecule type" value="Genomic_DNA"/>
</dbReference>